<protein>
    <submittedName>
        <fullName evidence="2">Uncharacterized protein</fullName>
    </submittedName>
</protein>
<evidence type="ECO:0000313" key="3">
    <source>
        <dbReference type="Proteomes" id="UP000299102"/>
    </source>
</evidence>
<dbReference type="Proteomes" id="UP000299102">
    <property type="component" value="Unassembled WGS sequence"/>
</dbReference>
<evidence type="ECO:0000313" key="2">
    <source>
        <dbReference type="EMBL" id="GBP33972.1"/>
    </source>
</evidence>
<gene>
    <name evidence="2" type="ORF">EVAR_24886_1</name>
</gene>
<accession>A0A4C1V6Q5</accession>
<sequence>MSPCAGRGYAATTTTVYATRAHVVPRTVQTPVPSGSESTLCTETLESNLLPTNYPRDLFANSFLIQQCEEIHIASRSAELGRRGGRAASAETRPRPGAPRPRTNRPVYILEH</sequence>
<evidence type="ECO:0000256" key="1">
    <source>
        <dbReference type="SAM" id="MobiDB-lite"/>
    </source>
</evidence>
<name>A0A4C1V6Q5_EUMVA</name>
<keyword evidence="3" id="KW-1185">Reference proteome</keyword>
<organism evidence="2 3">
    <name type="scientific">Eumeta variegata</name>
    <name type="common">Bagworm moth</name>
    <name type="synonym">Eumeta japonica</name>
    <dbReference type="NCBI Taxonomy" id="151549"/>
    <lineage>
        <taxon>Eukaryota</taxon>
        <taxon>Metazoa</taxon>
        <taxon>Ecdysozoa</taxon>
        <taxon>Arthropoda</taxon>
        <taxon>Hexapoda</taxon>
        <taxon>Insecta</taxon>
        <taxon>Pterygota</taxon>
        <taxon>Neoptera</taxon>
        <taxon>Endopterygota</taxon>
        <taxon>Lepidoptera</taxon>
        <taxon>Glossata</taxon>
        <taxon>Ditrysia</taxon>
        <taxon>Tineoidea</taxon>
        <taxon>Psychidae</taxon>
        <taxon>Oiketicinae</taxon>
        <taxon>Eumeta</taxon>
    </lineage>
</organism>
<proteinExistence type="predicted"/>
<dbReference type="EMBL" id="BGZK01000282">
    <property type="protein sequence ID" value="GBP33972.1"/>
    <property type="molecule type" value="Genomic_DNA"/>
</dbReference>
<reference evidence="2 3" key="1">
    <citation type="journal article" date="2019" name="Commun. Biol.">
        <title>The bagworm genome reveals a unique fibroin gene that provides high tensile strength.</title>
        <authorList>
            <person name="Kono N."/>
            <person name="Nakamura H."/>
            <person name="Ohtoshi R."/>
            <person name="Tomita M."/>
            <person name="Numata K."/>
            <person name="Arakawa K."/>
        </authorList>
    </citation>
    <scope>NUCLEOTIDE SEQUENCE [LARGE SCALE GENOMIC DNA]</scope>
</reference>
<dbReference type="AlphaFoldDB" id="A0A4C1V6Q5"/>
<comment type="caution">
    <text evidence="2">The sequence shown here is derived from an EMBL/GenBank/DDBJ whole genome shotgun (WGS) entry which is preliminary data.</text>
</comment>
<feature type="region of interest" description="Disordered" evidence="1">
    <location>
        <begin position="79"/>
        <end position="112"/>
    </location>
</feature>